<evidence type="ECO:0000256" key="2">
    <source>
        <dbReference type="ARBA" id="ARBA00004342"/>
    </source>
</evidence>
<evidence type="ECO:0000256" key="4">
    <source>
        <dbReference type="ARBA" id="ARBA00022553"/>
    </source>
</evidence>
<proteinExistence type="predicted"/>
<accession>A0AAD9L2X8</accession>
<dbReference type="SMART" id="SM00173">
    <property type="entry name" value="RAS"/>
    <property type="match status" value="1"/>
</dbReference>
<evidence type="ECO:0000313" key="12">
    <source>
        <dbReference type="EMBL" id="KAK2182247.1"/>
    </source>
</evidence>
<gene>
    <name evidence="12" type="ORF">NP493_359g01056</name>
</gene>
<dbReference type="Pfam" id="PF00071">
    <property type="entry name" value="Ras"/>
    <property type="match status" value="1"/>
</dbReference>
<comment type="subcellular location">
    <subcellularLocation>
        <location evidence="2">Cell membrane</location>
        <topology evidence="2">Lipid-anchor</topology>
        <orientation evidence="2">Cytoplasmic side</orientation>
    </subcellularLocation>
</comment>
<keyword evidence="11" id="KW-0449">Lipoprotein</keyword>
<evidence type="ECO:0000256" key="8">
    <source>
        <dbReference type="ARBA" id="ARBA00023134"/>
    </source>
</evidence>
<evidence type="ECO:0000256" key="1">
    <source>
        <dbReference type="ARBA" id="ARBA00001946"/>
    </source>
</evidence>
<dbReference type="InterPro" id="IPR005225">
    <property type="entry name" value="Small_GTP-bd"/>
</dbReference>
<sequence length="222" mass="24602">MGEEESLSRVKCVLVGDGAIGKTSLVVSYTTNGYPTEYVPTAFDNYAVVVTVDNQPIRLQLCDTAGQDDFDSLRPLCYPGTDVFLLCFSVVSPTSFYNISDKWVPEITAHCPGTPIMLVGTQSDLRNDVKMLIELANYNEKPVTEADVRRKVKEISAYSYTECSALTQKNLKDVFDSAILVALNYAGTRQGKQGKKYCKVTSQLTDKSAHSKKGWKRMCCFT</sequence>
<dbReference type="Gene3D" id="3.40.50.300">
    <property type="entry name" value="P-loop containing nucleotide triphosphate hydrolases"/>
    <property type="match status" value="1"/>
</dbReference>
<dbReference type="InterPro" id="IPR027417">
    <property type="entry name" value="P-loop_NTPase"/>
</dbReference>
<dbReference type="FunFam" id="3.40.50.300:FF:000561">
    <property type="entry name" value="rho-related GTP-binding protein RhoV"/>
    <property type="match status" value="1"/>
</dbReference>
<dbReference type="GO" id="GO:0007264">
    <property type="term" value="P:small GTPase-mediated signal transduction"/>
    <property type="evidence" value="ECO:0007669"/>
    <property type="project" value="InterPro"/>
</dbReference>
<dbReference type="GO" id="GO:0005886">
    <property type="term" value="C:plasma membrane"/>
    <property type="evidence" value="ECO:0007669"/>
    <property type="project" value="UniProtKB-SubCell"/>
</dbReference>
<evidence type="ECO:0000256" key="10">
    <source>
        <dbReference type="ARBA" id="ARBA00023139"/>
    </source>
</evidence>
<organism evidence="12 13">
    <name type="scientific">Ridgeia piscesae</name>
    <name type="common">Tubeworm</name>
    <dbReference type="NCBI Taxonomy" id="27915"/>
    <lineage>
        <taxon>Eukaryota</taxon>
        <taxon>Metazoa</taxon>
        <taxon>Spiralia</taxon>
        <taxon>Lophotrochozoa</taxon>
        <taxon>Annelida</taxon>
        <taxon>Polychaeta</taxon>
        <taxon>Sedentaria</taxon>
        <taxon>Canalipalpata</taxon>
        <taxon>Sabellida</taxon>
        <taxon>Siboglinidae</taxon>
        <taxon>Ridgeia</taxon>
    </lineage>
</organism>
<keyword evidence="9" id="KW-0472">Membrane</keyword>
<dbReference type="PRINTS" id="PR00449">
    <property type="entry name" value="RASTRNSFRMNG"/>
</dbReference>
<keyword evidence="8" id="KW-0342">GTP-binding</keyword>
<dbReference type="SUPFAM" id="SSF52540">
    <property type="entry name" value="P-loop containing nucleoside triphosphate hydrolases"/>
    <property type="match status" value="1"/>
</dbReference>
<name>A0AAD9L2X8_RIDPI</name>
<dbReference type="InterPro" id="IPR003578">
    <property type="entry name" value="Small_GTPase_Rho"/>
</dbReference>
<evidence type="ECO:0000313" key="13">
    <source>
        <dbReference type="Proteomes" id="UP001209878"/>
    </source>
</evidence>
<dbReference type="GO" id="GO:0046872">
    <property type="term" value="F:metal ion binding"/>
    <property type="evidence" value="ECO:0007669"/>
    <property type="project" value="UniProtKB-KW"/>
</dbReference>
<comment type="cofactor">
    <cofactor evidence="1">
        <name>Mg(2+)</name>
        <dbReference type="ChEBI" id="CHEBI:18420"/>
    </cofactor>
</comment>
<evidence type="ECO:0000256" key="3">
    <source>
        <dbReference type="ARBA" id="ARBA00022475"/>
    </source>
</evidence>
<dbReference type="SMART" id="SM00174">
    <property type="entry name" value="RHO"/>
    <property type="match status" value="1"/>
</dbReference>
<dbReference type="CDD" id="cd04130">
    <property type="entry name" value="Wrch_1"/>
    <property type="match status" value="1"/>
</dbReference>
<dbReference type="GO" id="GO:0005525">
    <property type="term" value="F:GTP binding"/>
    <property type="evidence" value="ECO:0007669"/>
    <property type="project" value="UniProtKB-KW"/>
</dbReference>
<dbReference type="SMART" id="SM00175">
    <property type="entry name" value="RAB"/>
    <property type="match status" value="1"/>
</dbReference>
<keyword evidence="7" id="KW-0460">Magnesium</keyword>
<evidence type="ECO:0000256" key="7">
    <source>
        <dbReference type="ARBA" id="ARBA00022842"/>
    </source>
</evidence>
<keyword evidence="10" id="KW-0564">Palmitate</keyword>
<protein>
    <submittedName>
        <fullName evidence="12">Uncharacterized protein</fullName>
    </submittedName>
</protein>
<comment type="caution">
    <text evidence="12">The sequence shown here is derived from an EMBL/GenBank/DDBJ whole genome shotgun (WGS) entry which is preliminary data.</text>
</comment>
<evidence type="ECO:0000256" key="9">
    <source>
        <dbReference type="ARBA" id="ARBA00023136"/>
    </source>
</evidence>
<evidence type="ECO:0000256" key="6">
    <source>
        <dbReference type="ARBA" id="ARBA00022741"/>
    </source>
</evidence>
<evidence type="ECO:0000256" key="5">
    <source>
        <dbReference type="ARBA" id="ARBA00022723"/>
    </source>
</evidence>
<keyword evidence="13" id="KW-1185">Reference proteome</keyword>
<keyword evidence="5" id="KW-0479">Metal-binding</keyword>
<dbReference type="Proteomes" id="UP001209878">
    <property type="component" value="Unassembled WGS sequence"/>
</dbReference>
<keyword evidence="3" id="KW-1003">Cell membrane</keyword>
<dbReference type="GO" id="GO:0022603">
    <property type="term" value="P:regulation of anatomical structure morphogenesis"/>
    <property type="evidence" value="ECO:0007669"/>
    <property type="project" value="UniProtKB-ARBA"/>
</dbReference>
<keyword evidence="4" id="KW-0597">Phosphoprotein</keyword>
<dbReference type="PANTHER" id="PTHR24072">
    <property type="entry name" value="RHO FAMILY GTPASE"/>
    <property type="match status" value="1"/>
</dbReference>
<dbReference type="EMBL" id="JAODUO010000360">
    <property type="protein sequence ID" value="KAK2182247.1"/>
    <property type="molecule type" value="Genomic_DNA"/>
</dbReference>
<dbReference type="PROSITE" id="PS51421">
    <property type="entry name" value="RAS"/>
    <property type="match status" value="1"/>
</dbReference>
<dbReference type="AlphaFoldDB" id="A0AAD9L2X8"/>
<dbReference type="GO" id="GO:0003924">
    <property type="term" value="F:GTPase activity"/>
    <property type="evidence" value="ECO:0007669"/>
    <property type="project" value="InterPro"/>
</dbReference>
<dbReference type="SMART" id="SM00176">
    <property type="entry name" value="RAN"/>
    <property type="match status" value="1"/>
</dbReference>
<dbReference type="InterPro" id="IPR001806">
    <property type="entry name" value="Small_GTPase"/>
</dbReference>
<dbReference type="PROSITE" id="PS51420">
    <property type="entry name" value="RHO"/>
    <property type="match status" value="1"/>
</dbReference>
<dbReference type="PROSITE" id="PS51419">
    <property type="entry name" value="RAB"/>
    <property type="match status" value="1"/>
</dbReference>
<dbReference type="GO" id="GO:0007010">
    <property type="term" value="P:cytoskeleton organization"/>
    <property type="evidence" value="ECO:0007669"/>
    <property type="project" value="UniProtKB-ARBA"/>
</dbReference>
<dbReference type="NCBIfam" id="TIGR00231">
    <property type="entry name" value="small_GTP"/>
    <property type="match status" value="1"/>
</dbReference>
<evidence type="ECO:0000256" key="11">
    <source>
        <dbReference type="ARBA" id="ARBA00023288"/>
    </source>
</evidence>
<reference evidence="12" key="1">
    <citation type="journal article" date="2023" name="Mol. Biol. Evol.">
        <title>Third-Generation Sequencing Reveals the Adaptive Role of the Epigenome in Three Deep-Sea Polychaetes.</title>
        <authorList>
            <person name="Perez M."/>
            <person name="Aroh O."/>
            <person name="Sun Y."/>
            <person name="Lan Y."/>
            <person name="Juniper S.K."/>
            <person name="Young C.R."/>
            <person name="Angers B."/>
            <person name="Qian P.Y."/>
        </authorList>
    </citation>
    <scope>NUCLEOTIDE SEQUENCE</scope>
    <source>
        <strain evidence="12">R07B-5</strain>
    </source>
</reference>
<keyword evidence="6" id="KW-0547">Nucleotide-binding</keyword>